<dbReference type="Proteomes" id="UP000221706">
    <property type="component" value="Segment"/>
</dbReference>
<sequence>MYKLAASFTRALDHVLSLDGDTRMWAWAWFLQRYDWLLDAIENDDAPLDEIYSPDMDVRRRWAMSCLLGDNP</sequence>
<gene>
    <name evidence="1" type="ORF">SEA_BUBBLES123_96</name>
</gene>
<proteinExistence type="predicted"/>
<reference evidence="2" key="1">
    <citation type="submission" date="2016-12" db="EMBL/GenBank/DDBJ databases">
        <authorList>
            <person name="Song W.-J."/>
            <person name="Kurnit D.M."/>
        </authorList>
    </citation>
    <scope>NUCLEOTIDE SEQUENCE [LARGE SCALE GENOMIC DNA]</scope>
</reference>
<accession>A0A1P8DUE3</accession>
<name>A0A1P8DUE3_9CAUD</name>
<evidence type="ECO:0000313" key="1">
    <source>
        <dbReference type="EMBL" id="APU93105.1"/>
    </source>
</evidence>
<organism evidence="1 2">
    <name type="scientific">Mycobacterium phage Bubbles123</name>
    <dbReference type="NCBI Taxonomy" id="1932895"/>
    <lineage>
        <taxon>Viruses</taxon>
        <taxon>Duplodnaviria</taxon>
        <taxon>Heunggongvirae</taxon>
        <taxon>Uroviricota</taxon>
        <taxon>Caudoviricetes</taxon>
        <taxon>Gracegardnervirinae</taxon>
        <taxon>Cheoctovirus</taxon>
        <taxon>Cheoctovirus bubbles123</taxon>
    </lineage>
</organism>
<keyword evidence="2" id="KW-1185">Reference proteome</keyword>
<dbReference type="EMBL" id="KY348865">
    <property type="protein sequence ID" value="APU93105.1"/>
    <property type="molecule type" value="Genomic_DNA"/>
</dbReference>
<protein>
    <submittedName>
        <fullName evidence="1">Uncharacterized protein</fullName>
    </submittedName>
</protein>
<evidence type="ECO:0000313" key="2">
    <source>
        <dbReference type="Proteomes" id="UP000221706"/>
    </source>
</evidence>